<feature type="transmembrane region" description="Helical" evidence="1">
    <location>
        <begin position="97"/>
        <end position="116"/>
    </location>
</feature>
<organism evidence="2 3">
    <name type="scientific">Geochorda subterranea</name>
    <dbReference type="NCBI Taxonomy" id="3109564"/>
    <lineage>
        <taxon>Bacteria</taxon>
        <taxon>Bacillati</taxon>
        <taxon>Bacillota</taxon>
        <taxon>Limnochordia</taxon>
        <taxon>Limnochordales</taxon>
        <taxon>Geochordaceae</taxon>
        <taxon>Geochorda</taxon>
    </lineage>
</organism>
<feature type="transmembrane region" description="Helical" evidence="1">
    <location>
        <begin position="34"/>
        <end position="53"/>
    </location>
</feature>
<keyword evidence="1" id="KW-1133">Transmembrane helix</keyword>
<keyword evidence="3" id="KW-1185">Reference proteome</keyword>
<keyword evidence="1" id="KW-0812">Transmembrane</keyword>
<name>A0ABZ1BU58_9FIRM</name>
<evidence type="ECO:0000313" key="2">
    <source>
        <dbReference type="EMBL" id="WRP15688.1"/>
    </source>
</evidence>
<evidence type="ECO:0000256" key="1">
    <source>
        <dbReference type="SAM" id="Phobius"/>
    </source>
</evidence>
<gene>
    <name evidence="2" type="ORF">VLY81_05905</name>
</gene>
<evidence type="ECO:0000313" key="3">
    <source>
        <dbReference type="Proteomes" id="UP001333102"/>
    </source>
</evidence>
<dbReference type="Proteomes" id="UP001333102">
    <property type="component" value="Chromosome"/>
</dbReference>
<accession>A0ABZ1BU58</accession>
<keyword evidence="1" id="KW-0472">Membrane</keyword>
<protein>
    <submittedName>
        <fullName evidence="2">Uncharacterized protein</fullName>
    </submittedName>
</protein>
<sequence>MRRQRRVRAGVSSPYYAWRPLEAALGRLPFGAQLALLAPTAMMALWAGMPIIARVGLSEQFSTMGALAGIWVGNLSEERLVRAERADGLGRQVLNCLYGLILVFAVCFALKAAMLAGERATYIRYIGVGTGVPGQLTMSGRP</sequence>
<dbReference type="EMBL" id="CP141614">
    <property type="protein sequence ID" value="WRP15688.1"/>
    <property type="molecule type" value="Genomic_DNA"/>
</dbReference>
<dbReference type="RefSeq" id="WP_324670094.1">
    <property type="nucleotide sequence ID" value="NZ_CP141614.1"/>
</dbReference>
<reference evidence="3" key="1">
    <citation type="submission" date="2023-12" db="EMBL/GenBank/DDBJ databases">
        <title>Novel isolates from deep terrestrial aquifers shed light on the physiology and ecology of the class Limnochordia.</title>
        <authorList>
            <person name="Karnachuk O.V."/>
            <person name="Lukina A.P."/>
            <person name="Avakyan M.R."/>
            <person name="Kadnikov V."/>
            <person name="Begmatov S."/>
            <person name="Beletsky A.V."/>
            <person name="Mardanov A.V."/>
            <person name="Ravin N.V."/>
        </authorList>
    </citation>
    <scope>NUCLEOTIDE SEQUENCE [LARGE SCALE GENOMIC DNA]</scope>
    <source>
        <strain evidence="3">LN</strain>
    </source>
</reference>
<proteinExistence type="predicted"/>